<dbReference type="Pfam" id="PF07589">
    <property type="entry name" value="PEP-CTERM"/>
    <property type="match status" value="1"/>
</dbReference>
<feature type="chain" id="PRO_5022688521" description="Ice-binding protein C-terminal domain-containing protein" evidence="1">
    <location>
        <begin position="24"/>
        <end position="554"/>
    </location>
</feature>
<accession>A0A5C5ZJN9</accession>
<keyword evidence="1" id="KW-0732">Signal</keyword>
<evidence type="ECO:0000313" key="4">
    <source>
        <dbReference type="Proteomes" id="UP000315440"/>
    </source>
</evidence>
<proteinExistence type="predicted"/>
<name>A0A5C5ZJN9_9BACT</name>
<dbReference type="RefSeq" id="WP_146401902.1">
    <property type="nucleotide sequence ID" value="NZ_SJPQ01000003.1"/>
</dbReference>
<sequence length="554" mass="59365" precursor="true">MKRQHWFLLCLALTATAAADARAFDFSSVLLEEDFESLVLGESVNVRRATIASPVTELATAPNTSAIPNAFTHTGPTGWAVDNTLGTYLGAPTSGNTGVPGQGVADYGVDEWEGWSFADKDFWVRAAGGQDRELFAGASGNVAVVDGDEYFDLGDPDDAVNGGYFNSGLKSRSVAVDTTVGIQLQFNSSWRAEAFDDGHKNPAFNDTNNQSVEIYALVDGSTLMPIDSWDSQEFLDEAETTPNPSFKGDNVDEVLTYNLFTALSPELSGASSVEIVFNYANAANDWWWAIDNVQVASLDGGGLPVNAYLEDFEGVTLGDSVNERDGFPIVKRAGDDAESAPIADAYTSAQPTGWGREFEHPVKGDDDLGAFEFEGWSFASQDFWGELGSGRADFIDGEGTVAVADGDVWDDVGDPESQGEMQTMFETPAIDISGLDAEQQLVLEFASSWREEDSQAAIVTVDLGAGPVEILRWESSGGDENYFKEDALSEKVSLVVDPQGASTATFAFSYVGTNDWWWAIDNVRVGAVPEPSSLMLVSLAALGLVGRRRNGSAS</sequence>
<feature type="signal peptide" evidence="1">
    <location>
        <begin position="1"/>
        <end position="23"/>
    </location>
</feature>
<protein>
    <recommendedName>
        <fullName evidence="2">Ice-binding protein C-terminal domain-containing protein</fullName>
    </recommendedName>
</protein>
<gene>
    <name evidence="3" type="ORF">Mal64_31560</name>
</gene>
<evidence type="ECO:0000259" key="2">
    <source>
        <dbReference type="Pfam" id="PF07589"/>
    </source>
</evidence>
<dbReference type="NCBIfam" id="TIGR02595">
    <property type="entry name" value="PEP_CTERM"/>
    <property type="match status" value="1"/>
</dbReference>
<feature type="domain" description="Ice-binding protein C-terminal" evidence="2">
    <location>
        <begin position="527"/>
        <end position="549"/>
    </location>
</feature>
<evidence type="ECO:0000313" key="3">
    <source>
        <dbReference type="EMBL" id="TWT87614.1"/>
    </source>
</evidence>
<dbReference type="Proteomes" id="UP000315440">
    <property type="component" value="Unassembled WGS sequence"/>
</dbReference>
<dbReference type="InterPro" id="IPR013424">
    <property type="entry name" value="Ice-binding_C"/>
</dbReference>
<evidence type="ECO:0000256" key="1">
    <source>
        <dbReference type="SAM" id="SignalP"/>
    </source>
</evidence>
<comment type="caution">
    <text evidence="3">The sequence shown here is derived from an EMBL/GenBank/DDBJ whole genome shotgun (WGS) entry which is preliminary data.</text>
</comment>
<keyword evidence="4" id="KW-1185">Reference proteome</keyword>
<organism evidence="3 4">
    <name type="scientific">Pseudobythopirellula maris</name>
    <dbReference type="NCBI Taxonomy" id="2527991"/>
    <lineage>
        <taxon>Bacteria</taxon>
        <taxon>Pseudomonadati</taxon>
        <taxon>Planctomycetota</taxon>
        <taxon>Planctomycetia</taxon>
        <taxon>Pirellulales</taxon>
        <taxon>Lacipirellulaceae</taxon>
        <taxon>Pseudobythopirellula</taxon>
    </lineage>
</organism>
<dbReference type="AlphaFoldDB" id="A0A5C5ZJN9"/>
<dbReference type="EMBL" id="SJPQ01000003">
    <property type="protein sequence ID" value="TWT87614.1"/>
    <property type="molecule type" value="Genomic_DNA"/>
</dbReference>
<reference evidence="3 4" key="1">
    <citation type="submission" date="2019-02" db="EMBL/GenBank/DDBJ databases">
        <title>Deep-cultivation of Planctomycetes and their phenomic and genomic characterization uncovers novel biology.</title>
        <authorList>
            <person name="Wiegand S."/>
            <person name="Jogler M."/>
            <person name="Boedeker C."/>
            <person name="Pinto D."/>
            <person name="Vollmers J."/>
            <person name="Rivas-Marin E."/>
            <person name="Kohn T."/>
            <person name="Peeters S.H."/>
            <person name="Heuer A."/>
            <person name="Rast P."/>
            <person name="Oberbeckmann S."/>
            <person name="Bunk B."/>
            <person name="Jeske O."/>
            <person name="Meyerdierks A."/>
            <person name="Storesund J.E."/>
            <person name="Kallscheuer N."/>
            <person name="Luecker S."/>
            <person name="Lage O.M."/>
            <person name="Pohl T."/>
            <person name="Merkel B.J."/>
            <person name="Hornburger P."/>
            <person name="Mueller R.-W."/>
            <person name="Bruemmer F."/>
            <person name="Labrenz M."/>
            <person name="Spormann A.M."/>
            <person name="Op Den Camp H."/>
            <person name="Overmann J."/>
            <person name="Amann R."/>
            <person name="Jetten M.S.M."/>
            <person name="Mascher T."/>
            <person name="Medema M.H."/>
            <person name="Devos D.P."/>
            <person name="Kaster A.-K."/>
            <person name="Ovreas L."/>
            <person name="Rohde M."/>
            <person name="Galperin M.Y."/>
            <person name="Jogler C."/>
        </authorList>
    </citation>
    <scope>NUCLEOTIDE SEQUENCE [LARGE SCALE GENOMIC DNA]</scope>
    <source>
        <strain evidence="3 4">Mal64</strain>
    </source>
</reference>
<dbReference type="OrthoDB" id="226722at2"/>